<sequence length="281" mass="31873">MDNNIFWMNLFKKPNKLQNTHPRIPIPNINNDVLCLSFDFRARFLTQQKKTMGASESTLSTFQVNLFSYTIQKKSNFVVVSFLFLHFSLSQFVMKNPDDKITTISERSEASDPILEKLKSLKITQPILTSPPSEGTLTDILVRKPSSLSSSATVNPKVLLELFSMYRDWQEEKVQKISKRQEDIENKVEVADALAIKIFQRFNYSVATMKTTSQHLSEVPSLQIEIGELKGRLTEVISNCDALCKRIAAEGPESLRSSIKPFAIATVEHEIGLRSSRLAKE</sequence>
<comment type="caution">
    <text evidence="1">The sequence shown here is derived from an EMBL/GenBank/DDBJ whole genome shotgun (WGS) entry which is preliminary data.</text>
</comment>
<reference evidence="1 2" key="1">
    <citation type="submission" date="2024-03" db="EMBL/GenBank/DDBJ databases">
        <authorList>
            <person name="Martinez-Hernandez J."/>
        </authorList>
    </citation>
    <scope>NUCLEOTIDE SEQUENCE [LARGE SCALE GENOMIC DNA]</scope>
</reference>
<protein>
    <submittedName>
        <fullName evidence="1">Uncharacterized protein</fullName>
    </submittedName>
</protein>
<dbReference type="Proteomes" id="UP001497480">
    <property type="component" value="Unassembled WGS sequence"/>
</dbReference>
<keyword evidence="2" id="KW-1185">Reference proteome</keyword>
<proteinExistence type="predicted"/>
<organism evidence="1 2">
    <name type="scientific">Lupinus luteus</name>
    <name type="common">European yellow lupine</name>
    <dbReference type="NCBI Taxonomy" id="3873"/>
    <lineage>
        <taxon>Eukaryota</taxon>
        <taxon>Viridiplantae</taxon>
        <taxon>Streptophyta</taxon>
        <taxon>Embryophyta</taxon>
        <taxon>Tracheophyta</taxon>
        <taxon>Spermatophyta</taxon>
        <taxon>Magnoliopsida</taxon>
        <taxon>eudicotyledons</taxon>
        <taxon>Gunneridae</taxon>
        <taxon>Pentapetalae</taxon>
        <taxon>rosids</taxon>
        <taxon>fabids</taxon>
        <taxon>Fabales</taxon>
        <taxon>Fabaceae</taxon>
        <taxon>Papilionoideae</taxon>
        <taxon>50 kb inversion clade</taxon>
        <taxon>genistoids sensu lato</taxon>
        <taxon>core genistoids</taxon>
        <taxon>Genisteae</taxon>
        <taxon>Lupinus</taxon>
    </lineage>
</organism>
<evidence type="ECO:0000313" key="1">
    <source>
        <dbReference type="EMBL" id="CAL0313278.1"/>
    </source>
</evidence>
<dbReference type="PANTHER" id="PTHR36409:SF1">
    <property type="entry name" value="BLOC-1-RELATED COMPLEX SUBUNIT 5"/>
    <property type="match status" value="1"/>
</dbReference>
<dbReference type="EMBL" id="CAXHTB010000010">
    <property type="protein sequence ID" value="CAL0313278.1"/>
    <property type="molecule type" value="Genomic_DNA"/>
</dbReference>
<evidence type="ECO:0000313" key="2">
    <source>
        <dbReference type="Proteomes" id="UP001497480"/>
    </source>
</evidence>
<accession>A0AAV1WVH2</accession>
<name>A0AAV1WVH2_LUPLU</name>
<dbReference type="PANTHER" id="PTHR36409">
    <property type="entry name" value="EXPRESSED PROTEIN"/>
    <property type="match status" value="1"/>
</dbReference>
<gene>
    <name evidence="1" type="ORF">LLUT_LOCUS14338</name>
</gene>
<dbReference type="AlphaFoldDB" id="A0AAV1WVH2"/>